<evidence type="ECO:0000313" key="2">
    <source>
        <dbReference type="EMBL" id="GGR25381.1"/>
    </source>
</evidence>
<accession>A0A918FBY7</accession>
<feature type="region of interest" description="Disordered" evidence="1">
    <location>
        <begin position="20"/>
        <end position="87"/>
    </location>
</feature>
<feature type="compositionally biased region" description="Low complexity" evidence="1">
    <location>
        <begin position="44"/>
        <end position="66"/>
    </location>
</feature>
<evidence type="ECO:0000256" key="1">
    <source>
        <dbReference type="SAM" id="MobiDB-lite"/>
    </source>
</evidence>
<keyword evidence="3" id="KW-1185">Reference proteome</keyword>
<name>A0A918FBY7_AGRME</name>
<dbReference type="EMBL" id="BMRJ01000001">
    <property type="protein sequence ID" value="GGR25381.1"/>
    <property type="molecule type" value="Genomic_DNA"/>
</dbReference>
<organism evidence="2 3">
    <name type="scientific">Agromyces mediolanus</name>
    <name type="common">Corynebacterium mediolanum</name>
    <dbReference type="NCBI Taxonomy" id="41986"/>
    <lineage>
        <taxon>Bacteria</taxon>
        <taxon>Bacillati</taxon>
        <taxon>Actinomycetota</taxon>
        <taxon>Actinomycetes</taxon>
        <taxon>Micrococcales</taxon>
        <taxon>Microbacteriaceae</taxon>
        <taxon>Agromyces</taxon>
    </lineage>
</organism>
<gene>
    <name evidence="2" type="ORF">GCM10010196_19300</name>
</gene>
<comment type="caution">
    <text evidence="2">The sequence shown here is derived from an EMBL/GenBank/DDBJ whole genome shotgun (WGS) entry which is preliminary data.</text>
</comment>
<feature type="compositionally biased region" description="Gly residues" evidence="1">
    <location>
        <begin position="25"/>
        <end position="43"/>
    </location>
</feature>
<reference evidence="2" key="2">
    <citation type="submission" date="2020-09" db="EMBL/GenBank/DDBJ databases">
        <authorList>
            <person name="Sun Q."/>
            <person name="Ohkuma M."/>
        </authorList>
    </citation>
    <scope>NUCLEOTIDE SEQUENCE</scope>
    <source>
        <strain evidence="2">JCM 3346</strain>
    </source>
</reference>
<protein>
    <submittedName>
        <fullName evidence="2">Uncharacterized protein</fullName>
    </submittedName>
</protein>
<dbReference type="AlphaFoldDB" id="A0A918FBY7"/>
<evidence type="ECO:0000313" key="3">
    <source>
        <dbReference type="Proteomes" id="UP000610303"/>
    </source>
</evidence>
<reference evidence="2" key="1">
    <citation type="journal article" date="2014" name="Int. J. Syst. Evol. Microbiol.">
        <title>Complete genome sequence of Corynebacterium casei LMG S-19264T (=DSM 44701T), isolated from a smear-ripened cheese.</title>
        <authorList>
            <consortium name="US DOE Joint Genome Institute (JGI-PGF)"/>
            <person name="Walter F."/>
            <person name="Albersmeier A."/>
            <person name="Kalinowski J."/>
            <person name="Ruckert C."/>
        </authorList>
    </citation>
    <scope>NUCLEOTIDE SEQUENCE</scope>
    <source>
        <strain evidence="2">JCM 3346</strain>
    </source>
</reference>
<proteinExistence type="predicted"/>
<sequence>MRSDAAFCSRLIPSRRSAAHSAAVGGAGVDGAGEGAAVGGLDGAGAALQAETARTPAATRASSPARVLRMGIESTGRVPNGGPEARG</sequence>
<dbReference type="Proteomes" id="UP000610303">
    <property type="component" value="Unassembled WGS sequence"/>
</dbReference>